<gene>
    <name evidence="1" type="ORF">L21SP5_03927</name>
</gene>
<dbReference type="RefSeq" id="WP_057954773.1">
    <property type="nucleotide sequence ID" value="NZ_CP013118.1"/>
</dbReference>
<evidence type="ECO:0000313" key="2">
    <source>
        <dbReference type="Proteomes" id="UP000064893"/>
    </source>
</evidence>
<sequence length="79" mass="9197">MNQVISQLYALLEKHALINDEVSGFRFLSSPDFATERHKFYADLEEHFSLHNQQEELNGICNLPQLIRFLQKSKSAFEA</sequence>
<evidence type="ECO:0000313" key="1">
    <source>
        <dbReference type="EMBL" id="ALO17518.1"/>
    </source>
</evidence>
<organism evidence="1 2">
    <name type="scientific">Salinivirga cyanobacteriivorans</name>
    <dbReference type="NCBI Taxonomy" id="1307839"/>
    <lineage>
        <taxon>Bacteria</taxon>
        <taxon>Pseudomonadati</taxon>
        <taxon>Bacteroidota</taxon>
        <taxon>Bacteroidia</taxon>
        <taxon>Bacteroidales</taxon>
        <taxon>Salinivirgaceae</taxon>
        <taxon>Salinivirga</taxon>
    </lineage>
</organism>
<name>A0A0S2I5G2_9BACT</name>
<protein>
    <submittedName>
        <fullName evidence="1">Uncharacterized protein</fullName>
    </submittedName>
</protein>
<dbReference type="STRING" id="1307839.L21SP5_03927"/>
<dbReference type="KEGG" id="blq:L21SP5_03927"/>
<reference evidence="1 2" key="1">
    <citation type="submission" date="2015-11" db="EMBL/GenBank/DDBJ databases">
        <title>Description and complete genome sequence of a novel strain predominating in hypersaline microbial mats and representing a new family of the Bacteriodetes phylum.</title>
        <authorList>
            <person name="Spring S."/>
            <person name="Bunk B."/>
            <person name="Sproer C."/>
            <person name="Klenk H.-P."/>
        </authorList>
    </citation>
    <scope>NUCLEOTIDE SEQUENCE [LARGE SCALE GENOMIC DNA]</scope>
    <source>
        <strain evidence="1 2">L21-Spi-D4</strain>
    </source>
</reference>
<dbReference type="EMBL" id="CP013118">
    <property type="protein sequence ID" value="ALO17518.1"/>
    <property type="molecule type" value="Genomic_DNA"/>
</dbReference>
<accession>A0A0S2I5G2</accession>
<dbReference type="AlphaFoldDB" id="A0A0S2I5G2"/>
<proteinExistence type="predicted"/>
<dbReference type="Proteomes" id="UP000064893">
    <property type="component" value="Chromosome"/>
</dbReference>
<keyword evidence="2" id="KW-1185">Reference proteome</keyword>